<name>A0AAN6HCH7_9PEZI</name>
<dbReference type="PANTHER" id="PTHR42085:SF8">
    <property type="entry name" value="F-BOX DOMAIN-CONTAINING PROTEIN"/>
    <property type="match status" value="1"/>
</dbReference>
<protein>
    <recommendedName>
        <fullName evidence="1">DUF7730 domain-containing protein</fullName>
    </recommendedName>
</protein>
<accession>A0AAN6HCH7</accession>
<proteinExistence type="predicted"/>
<evidence type="ECO:0000313" key="3">
    <source>
        <dbReference type="Proteomes" id="UP001175353"/>
    </source>
</evidence>
<dbReference type="Proteomes" id="UP001175353">
    <property type="component" value="Unassembled WGS sequence"/>
</dbReference>
<keyword evidence="3" id="KW-1185">Reference proteome</keyword>
<feature type="domain" description="DUF7730" evidence="1">
    <location>
        <begin position="47"/>
        <end position="133"/>
    </location>
</feature>
<evidence type="ECO:0000259" key="1">
    <source>
        <dbReference type="Pfam" id="PF24864"/>
    </source>
</evidence>
<reference evidence="2" key="1">
    <citation type="submission" date="2023-06" db="EMBL/GenBank/DDBJ databases">
        <title>Black Yeasts Isolated from many extreme environments.</title>
        <authorList>
            <person name="Coleine C."/>
            <person name="Stajich J.E."/>
            <person name="Selbmann L."/>
        </authorList>
    </citation>
    <scope>NUCLEOTIDE SEQUENCE</scope>
    <source>
        <strain evidence="2">CCFEE 5200</strain>
    </source>
</reference>
<dbReference type="EMBL" id="JAUJLE010000283">
    <property type="protein sequence ID" value="KAK0963042.1"/>
    <property type="molecule type" value="Genomic_DNA"/>
</dbReference>
<dbReference type="InterPro" id="IPR038883">
    <property type="entry name" value="AN11006-like"/>
</dbReference>
<dbReference type="Pfam" id="PF24864">
    <property type="entry name" value="DUF7730"/>
    <property type="match status" value="1"/>
</dbReference>
<sequence length="394" mass="44539">MSEMHGTANQPRQMSELVNEAKSMIAARLLERAEHRTTTVSSAQEGQRASNLLFRLPRELRDIIWTYTLHRSTSIERGHFHVYDKIIDSCTYEGQKFTSDQLDHTSTALLLTSRAVYEDAVQTLYDHARFELVVLAGSPRPYEVPNEYERMTKLSQRNVLGKIGDCAQLLSRIRHATVVIQPGRKPDAKKYEQRLVCFLKALGGGAHLRNLSVHINIGRTRRKETSPEAIETFSRVTSALCTHMVAEPHKPRHTVVVIGLPSNEIPDGFQADPPRLRALMDASKAPRPEQVCNWDAEVSQSQCFKRGVYGARQDRLPWNPWSELDWSVVLPVLPIILPFRLVRSPLMTLDVAVGLLLVPVEKAVRRKMKGQLLISGPPLDRGAKFIGKMFCLKN</sequence>
<evidence type="ECO:0000313" key="2">
    <source>
        <dbReference type="EMBL" id="KAK0963042.1"/>
    </source>
</evidence>
<gene>
    <name evidence="2" type="ORF">LTR91_019169</name>
</gene>
<dbReference type="InterPro" id="IPR056632">
    <property type="entry name" value="DUF7730"/>
</dbReference>
<dbReference type="AlphaFoldDB" id="A0AAN6HCH7"/>
<dbReference type="PANTHER" id="PTHR42085">
    <property type="entry name" value="F-BOX DOMAIN-CONTAINING PROTEIN"/>
    <property type="match status" value="1"/>
</dbReference>
<organism evidence="2 3">
    <name type="scientific">Friedmanniomyces endolithicus</name>
    <dbReference type="NCBI Taxonomy" id="329885"/>
    <lineage>
        <taxon>Eukaryota</taxon>
        <taxon>Fungi</taxon>
        <taxon>Dikarya</taxon>
        <taxon>Ascomycota</taxon>
        <taxon>Pezizomycotina</taxon>
        <taxon>Dothideomycetes</taxon>
        <taxon>Dothideomycetidae</taxon>
        <taxon>Mycosphaerellales</taxon>
        <taxon>Teratosphaeriaceae</taxon>
        <taxon>Friedmanniomyces</taxon>
    </lineage>
</organism>
<comment type="caution">
    <text evidence="2">The sequence shown here is derived from an EMBL/GenBank/DDBJ whole genome shotgun (WGS) entry which is preliminary data.</text>
</comment>